<dbReference type="InterPro" id="IPR046341">
    <property type="entry name" value="SET_dom_sf"/>
</dbReference>
<organism evidence="7 8">
    <name type="scientific">Dunaliella salina</name>
    <name type="common">Green alga</name>
    <name type="synonym">Protococcus salinus</name>
    <dbReference type="NCBI Taxonomy" id="3046"/>
    <lineage>
        <taxon>Eukaryota</taxon>
        <taxon>Viridiplantae</taxon>
        <taxon>Chlorophyta</taxon>
        <taxon>core chlorophytes</taxon>
        <taxon>Chlorophyceae</taxon>
        <taxon>CS clade</taxon>
        <taxon>Chlamydomonadales</taxon>
        <taxon>Dunaliellaceae</taxon>
        <taxon>Dunaliella</taxon>
    </lineage>
</organism>
<keyword evidence="3" id="KW-0949">S-adenosyl-L-methionine</keyword>
<dbReference type="InterPro" id="IPR001214">
    <property type="entry name" value="SET_dom"/>
</dbReference>
<dbReference type="PANTHER" id="PTHR13271:SF136">
    <property type="entry name" value="SET DOMAIN-CONTAINING PROTEIN"/>
    <property type="match status" value="1"/>
</dbReference>
<protein>
    <submittedName>
        <fullName evidence="7">Rubisco large subunit N-methyltransferase</fullName>
    </submittedName>
</protein>
<dbReference type="EMBL" id="MU069824">
    <property type="protein sequence ID" value="KAF5833208.1"/>
    <property type="molecule type" value="Genomic_DNA"/>
</dbReference>
<keyword evidence="2" id="KW-0808">Transferase</keyword>
<proteinExistence type="predicted"/>
<evidence type="ECO:0000256" key="1">
    <source>
        <dbReference type="ARBA" id="ARBA00022603"/>
    </source>
</evidence>
<feature type="region of interest" description="Disordered" evidence="4">
    <location>
        <begin position="1"/>
        <end position="22"/>
    </location>
</feature>
<evidence type="ECO:0000256" key="2">
    <source>
        <dbReference type="ARBA" id="ARBA00022679"/>
    </source>
</evidence>
<name>A0ABQ7GF20_DUNSA</name>
<dbReference type="PANTHER" id="PTHR13271">
    <property type="entry name" value="UNCHARACTERIZED PUTATIVE METHYLTRANSFERASE"/>
    <property type="match status" value="1"/>
</dbReference>
<evidence type="ECO:0000313" key="8">
    <source>
        <dbReference type="Proteomes" id="UP000815325"/>
    </source>
</evidence>
<evidence type="ECO:0000256" key="3">
    <source>
        <dbReference type="ARBA" id="ARBA00022691"/>
    </source>
</evidence>
<keyword evidence="1" id="KW-0489">Methyltransferase</keyword>
<reference evidence="7" key="1">
    <citation type="submission" date="2017-08" db="EMBL/GenBank/DDBJ databases">
        <authorList>
            <person name="Polle J.E."/>
            <person name="Barry K."/>
            <person name="Cushman J."/>
            <person name="Schmutz J."/>
            <person name="Tran D."/>
            <person name="Hathwaick L.T."/>
            <person name="Yim W.C."/>
            <person name="Jenkins J."/>
            <person name="Mckie-Krisberg Z.M."/>
            <person name="Prochnik S."/>
            <person name="Lindquist E."/>
            <person name="Dockter R.B."/>
            <person name="Adam C."/>
            <person name="Molina H."/>
            <person name="Bunkerborg J."/>
            <person name="Jin E."/>
            <person name="Buchheim M."/>
            <person name="Magnuson J."/>
        </authorList>
    </citation>
    <scope>NUCLEOTIDE SEQUENCE</scope>
    <source>
        <strain evidence="7">CCAP 19/18</strain>
    </source>
</reference>
<accession>A0ABQ7GF20</accession>
<dbReference type="Pfam" id="PF00856">
    <property type="entry name" value="SET"/>
    <property type="match status" value="1"/>
</dbReference>
<dbReference type="InterPro" id="IPR050600">
    <property type="entry name" value="SETD3_SETD6_MTase"/>
</dbReference>
<dbReference type="InterPro" id="IPR036464">
    <property type="entry name" value="Rubisco_LSMT_subst-bd_sf"/>
</dbReference>
<dbReference type="SUPFAM" id="SSF81822">
    <property type="entry name" value="RuBisCo LSMT C-terminal, substrate-binding domain"/>
    <property type="match status" value="1"/>
</dbReference>
<feature type="domain" description="Rubisco LSMT substrate-binding" evidence="6">
    <location>
        <begin position="327"/>
        <end position="453"/>
    </location>
</feature>
<dbReference type="InterPro" id="IPR015353">
    <property type="entry name" value="Rubisco_LSMT_subst-bd"/>
</dbReference>
<evidence type="ECO:0000259" key="5">
    <source>
        <dbReference type="Pfam" id="PF00856"/>
    </source>
</evidence>
<evidence type="ECO:0000259" key="6">
    <source>
        <dbReference type="Pfam" id="PF09273"/>
    </source>
</evidence>
<dbReference type="Proteomes" id="UP000815325">
    <property type="component" value="Unassembled WGS sequence"/>
</dbReference>
<dbReference type="Gene3D" id="3.90.1420.10">
    <property type="entry name" value="Rubisco LSMT, substrate-binding domain"/>
    <property type="match status" value="1"/>
</dbReference>
<feature type="compositionally biased region" description="Polar residues" evidence="4">
    <location>
        <begin position="1"/>
        <end position="11"/>
    </location>
</feature>
<sequence length="502" mass="54940">MQCLQQRSGSSPALHAPSQRSVSSCNRRFQRRAFRAHATAGAAAAPTDAALRVSPQQLSILQQHLGSQKSSQVDKVAVDSNLDTGSAILVAAKDVGAGEALLALPDSQWLTPQAASKSAIGPYVQDLEPWVQVALLLIHERFVSSSPAWAPYVSSLPATPTSPLFWSEENLGMLQGTQLMENLQAYRAFFQAKYEELLGTEGLLSNQAPSAFPPQAFTYDNFEWAVATVRARAHPPLEGGSLALVPLADAVSHRRRPNAEWKLKPAGLFGRAKQLVVEATKPVRKGEEVSIDYAPSKLDNSVLLDYGVLDTTAPQPGYALKLSLPAGDRNLDDKLDIVELRGMGPTQTHVLTPGGAPSEAMMGFLRLIQLQGQDAFLLEPIFRQEVWDFMCEPVSEDNERAVCESMAEGARETLQGYSTSIDQDLALLRSGELQSGSPEQAAVMVRLGEQEALDDTLQWFENRMQTELKKLVYYQERRLRALGLVDDEGRTTYDSFFEDGIA</sequence>
<evidence type="ECO:0000256" key="4">
    <source>
        <dbReference type="SAM" id="MobiDB-lite"/>
    </source>
</evidence>
<gene>
    <name evidence="7" type="ORF">DUNSADRAFT_10558</name>
</gene>
<dbReference type="SUPFAM" id="SSF82199">
    <property type="entry name" value="SET domain"/>
    <property type="match status" value="1"/>
</dbReference>
<dbReference type="Pfam" id="PF09273">
    <property type="entry name" value="Rubis-subs-bind"/>
    <property type="match status" value="1"/>
</dbReference>
<keyword evidence="8" id="KW-1185">Reference proteome</keyword>
<comment type="caution">
    <text evidence="7">The sequence shown here is derived from an EMBL/GenBank/DDBJ whole genome shotgun (WGS) entry which is preliminary data.</text>
</comment>
<evidence type="ECO:0000313" key="7">
    <source>
        <dbReference type="EMBL" id="KAF5833208.1"/>
    </source>
</evidence>
<feature type="domain" description="SET" evidence="5">
    <location>
        <begin position="89"/>
        <end position="293"/>
    </location>
</feature>
<dbReference type="Gene3D" id="3.90.1410.10">
    <property type="entry name" value="set domain protein methyltransferase, domain 1"/>
    <property type="match status" value="1"/>
</dbReference>